<dbReference type="Pfam" id="PF01223">
    <property type="entry name" value="Endonuclease_NS"/>
    <property type="match status" value="1"/>
</dbReference>
<evidence type="ECO:0000256" key="3">
    <source>
        <dbReference type="ARBA" id="ARBA00022722"/>
    </source>
</evidence>
<feature type="binding site" evidence="9">
    <location>
        <position position="198"/>
    </location>
    <ligand>
        <name>Mg(2+)</name>
        <dbReference type="ChEBI" id="CHEBI:18420"/>
        <note>catalytic</note>
    </ligand>
</feature>
<dbReference type="AlphaFoldDB" id="A0AAD5TCP9"/>
<dbReference type="InterPro" id="IPR044929">
    <property type="entry name" value="DNA/RNA_non-sp_Endonuclease_sf"/>
</dbReference>
<accession>A0AAD5TCP9</accession>
<dbReference type="PANTHER" id="PTHR13966:SF5">
    <property type="entry name" value="ENDONUCLEASE G, MITOCHONDRIAL"/>
    <property type="match status" value="1"/>
</dbReference>
<dbReference type="PROSITE" id="PS01070">
    <property type="entry name" value="NUCLEASE_NON_SPEC"/>
    <property type="match status" value="1"/>
</dbReference>
<dbReference type="Proteomes" id="UP001212152">
    <property type="component" value="Unassembled WGS sequence"/>
</dbReference>
<name>A0AAD5TCP9_9FUNG</name>
<dbReference type="GO" id="GO:0006309">
    <property type="term" value="P:apoptotic DNA fragmentation"/>
    <property type="evidence" value="ECO:0007669"/>
    <property type="project" value="TreeGrafter"/>
</dbReference>
<evidence type="ECO:0000256" key="2">
    <source>
        <dbReference type="ARBA" id="ARBA00010052"/>
    </source>
</evidence>
<feature type="domain" description="DNA/RNA non-specific endonuclease/pyrophosphatase/phosphodiesterase" evidence="13">
    <location>
        <begin position="84"/>
        <end position="310"/>
    </location>
</feature>
<organism evidence="14 15">
    <name type="scientific">Geranomyces variabilis</name>
    <dbReference type="NCBI Taxonomy" id="109894"/>
    <lineage>
        <taxon>Eukaryota</taxon>
        <taxon>Fungi</taxon>
        <taxon>Fungi incertae sedis</taxon>
        <taxon>Chytridiomycota</taxon>
        <taxon>Chytridiomycota incertae sedis</taxon>
        <taxon>Chytridiomycetes</taxon>
        <taxon>Spizellomycetales</taxon>
        <taxon>Powellomycetaceae</taxon>
        <taxon>Geranomyces</taxon>
    </lineage>
</organism>
<evidence type="ECO:0000256" key="8">
    <source>
        <dbReference type="PIRSR" id="PIRSR640255-1"/>
    </source>
</evidence>
<dbReference type="SMART" id="SM00477">
    <property type="entry name" value="NUC"/>
    <property type="match status" value="1"/>
</dbReference>
<dbReference type="InterPro" id="IPR044925">
    <property type="entry name" value="His-Me_finger_sf"/>
</dbReference>
<feature type="active site" description="Proton acceptor" evidence="8">
    <location>
        <position position="166"/>
    </location>
</feature>
<sequence length="340" mass="37832">MSTRAYLYGAAGLGIGIGSGILLAQYALPRTLPPPAFSVPDPDRHKQRPVAIPDETAAIGPAQAAAAREIMKYGFPGPVSDRLYRNAYVGSYNRALRNPNWIAEHLTAKSLERASSDSVPLALNADVAVEDSPSRKHSSFKEDWAIPRLFRAKLKDYVASGYDRGHLVPAADVRHSQEAIDETFLLTNVSPQVGMGFNRNYWFYFENFVRSLTRDFDDVYVITGPLYLPAQADDGKFYVKYEVIGDPPNVAVPTHFYKVILGVKNGQPAMQGFVMPNDRIGPVPLETFAMPLDAIERAAGLVFFPDVSRLKYQPLCKMTKCQIRNFLTESSRLSLTRELR</sequence>
<comment type="caution">
    <text evidence="14">The sequence shown here is derived from an EMBL/GenBank/DDBJ whole genome shotgun (WGS) entry which is preliminary data.</text>
</comment>
<dbReference type="InterPro" id="IPR020821">
    <property type="entry name" value="ENPP1-3/EXOG-like_nuc-like"/>
</dbReference>
<dbReference type="GO" id="GO:0046872">
    <property type="term" value="F:metal ion binding"/>
    <property type="evidence" value="ECO:0007669"/>
    <property type="project" value="UniProtKB-KW"/>
</dbReference>
<evidence type="ECO:0000256" key="4">
    <source>
        <dbReference type="ARBA" id="ARBA00022723"/>
    </source>
</evidence>
<comment type="cofactor">
    <cofactor evidence="1 10">
        <name>Mg(2+)</name>
        <dbReference type="ChEBI" id="CHEBI:18420"/>
    </cofactor>
</comment>
<evidence type="ECO:0000256" key="11">
    <source>
        <dbReference type="SAM" id="Phobius"/>
    </source>
</evidence>
<evidence type="ECO:0000256" key="9">
    <source>
        <dbReference type="PIRSR" id="PIRSR640255-2"/>
    </source>
</evidence>
<evidence type="ECO:0000313" key="14">
    <source>
        <dbReference type="EMBL" id="KAJ3167774.1"/>
    </source>
</evidence>
<feature type="domain" description="ENPP1-3/EXOG-like endonuclease/phosphodiesterase" evidence="12">
    <location>
        <begin position="85"/>
        <end position="310"/>
    </location>
</feature>
<evidence type="ECO:0000256" key="5">
    <source>
        <dbReference type="ARBA" id="ARBA00022759"/>
    </source>
</evidence>
<evidence type="ECO:0000256" key="7">
    <source>
        <dbReference type="ARBA" id="ARBA00022842"/>
    </source>
</evidence>
<keyword evidence="4 9" id="KW-0479">Metal-binding</keyword>
<keyword evidence="6 10" id="KW-0378">Hydrolase</keyword>
<keyword evidence="7" id="KW-0460">Magnesium</keyword>
<dbReference type="SMART" id="SM00892">
    <property type="entry name" value="Endonuclease_NS"/>
    <property type="match status" value="1"/>
</dbReference>
<dbReference type="GO" id="GO:0004521">
    <property type="term" value="F:RNA endonuclease activity"/>
    <property type="evidence" value="ECO:0007669"/>
    <property type="project" value="TreeGrafter"/>
</dbReference>
<keyword evidence="15" id="KW-1185">Reference proteome</keyword>
<dbReference type="GO" id="GO:0005743">
    <property type="term" value="C:mitochondrial inner membrane"/>
    <property type="evidence" value="ECO:0007669"/>
    <property type="project" value="TreeGrafter"/>
</dbReference>
<evidence type="ECO:0000259" key="13">
    <source>
        <dbReference type="SMART" id="SM00892"/>
    </source>
</evidence>
<dbReference type="GO" id="GO:0003676">
    <property type="term" value="F:nucleic acid binding"/>
    <property type="evidence" value="ECO:0007669"/>
    <property type="project" value="InterPro"/>
</dbReference>
<dbReference type="PANTHER" id="PTHR13966">
    <property type="entry name" value="ENDONUCLEASE RELATED"/>
    <property type="match status" value="1"/>
</dbReference>
<dbReference type="EC" id="3.1.30.-" evidence="10"/>
<feature type="transmembrane region" description="Helical" evidence="11">
    <location>
        <begin position="7"/>
        <end position="28"/>
    </location>
</feature>
<comment type="similarity">
    <text evidence="2 10">Belongs to the DNA/RNA non-specific endonuclease family.</text>
</comment>
<dbReference type="GO" id="GO:0000014">
    <property type="term" value="F:single-stranded DNA endodeoxyribonuclease activity"/>
    <property type="evidence" value="ECO:0007669"/>
    <property type="project" value="TreeGrafter"/>
</dbReference>
<protein>
    <recommendedName>
        <fullName evidence="10">Endonuclease</fullName>
        <ecNumber evidence="10">3.1.30.-</ecNumber>
    </recommendedName>
</protein>
<dbReference type="GO" id="GO:0005634">
    <property type="term" value="C:nucleus"/>
    <property type="evidence" value="ECO:0007669"/>
    <property type="project" value="TreeGrafter"/>
</dbReference>
<reference evidence="14" key="1">
    <citation type="submission" date="2020-05" db="EMBL/GenBank/DDBJ databases">
        <title>Phylogenomic resolution of chytrid fungi.</title>
        <authorList>
            <person name="Stajich J.E."/>
            <person name="Amses K."/>
            <person name="Simmons R."/>
            <person name="Seto K."/>
            <person name="Myers J."/>
            <person name="Bonds A."/>
            <person name="Quandt C.A."/>
            <person name="Barry K."/>
            <person name="Liu P."/>
            <person name="Grigoriev I."/>
            <person name="Longcore J.E."/>
            <person name="James T.Y."/>
        </authorList>
    </citation>
    <scope>NUCLEOTIDE SEQUENCE</scope>
    <source>
        <strain evidence="14">JEL0379</strain>
    </source>
</reference>
<keyword evidence="11" id="KW-1133">Transmembrane helix</keyword>
<dbReference type="InterPro" id="IPR018524">
    <property type="entry name" value="DNA/RNA_endonuclease_AS"/>
</dbReference>
<gene>
    <name evidence="14" type="primary">NUC1</name>
    <name evidence="14" type="ORF">HDU87_001467</name>
</gene>
<dbReference type="SUPFAM" id="SSF54060">
    <property type="entry name" value="His-Me finger endonucleases"/>
    <property type="match status" value="1"/>
</dbReference>
<keyword evidence="11" id="KW-0812">Transmembrane</keyword>
<evidence type="ECO:0000256" key="10">
    <source>
        <dbReference type="RuleBase" id="RU366055"/>
    </source>
</evidence>
<dbReference type="CDD" id="cd00091">
    <property type="entry name" value="NUC"/>
    <property type="match status" value="1"/>
</dbReference>
<keyword evidence="5 10" id="KW-0255">Endonuclease</keyword>
<evidence type="ECO:0000256" key="1">
    <source>
        <dbReference type="ARBA" id="ARBA00001946"/>
    </source>
</evidence>
<keyword evidence="3 10" id="KW-0540">Nuclease</keyword>
<dbReference type="InterPro" id="IPR001604">
    <property type="entry name" value="Endo_G_ENPP1-like_dom"/>
</dbReference>
<evidence type="ECO:0000256" key="6">
    <source>
        <dbReference type="ARBA" id="ARBA00022801"/>
    </source>
</evidence>
<evidence type="ECO:0000259" key="12">
    <source>
        <dbReference type="SMART" id="SM00477"/>
    </source>
</evidence>
<dbReference type="InterPro" id="IPR040255">
    <property type="entry name" value="Non-specific_endonuclease"/>
</dbReference>
<evidence type="ECO:0000313" key="15">
    <source>
        <dbReference type="Proteomes" id="UP001212152"/>
    </source>
</evidence>
<keyword evidence="11" id="KW-0472">Membrane</keyword>
<proteinExistence type="inferred from homology"/>
<dbReference type="Gene3D" id="3.40.570.10">
    <property type="entry name" value="Extracellular Endonuclease, subunit A"/>
    <property type="match status" value="1"/>
</dbReference>
<dbReference type="EMBL" id="JADGJQ010000133">
    <property type="protein sequence ID" value="KAJ3167774.1"/>
    <property type="molecule type" value="Genomic_DNA"/>
</dbReference>